<dbReference type="EMBL" id="BMAV01019710">
    <property type="protein sequence ID" value="GFY72869.1"/>
    <property type="molecule type" value="Genomic_DNA"/>
</dbReference>
<dbReference type="Proteomes" id="UP000886998">
    <property type="component" value="Unassembled WGS sequence"/>
</dbReference>
<keyword evidence="2" id="KW-1185">Reference proteome</keyword>
<gene>
    <name evidence="1" type="ORF">TNIN_69211</name>
</gene>
<dbReference type="AlphaFoldDB" id="A0A8X6YNM2"/>
<evidence type="ECO:0000313" key="2">
    <source>
        <dbReference type="Proteomes" id="UP000886998"/>
    </source>
</evidence>
<protein>
    <submittedName>
        <fullName evidence="1">Uncharacterized protein</fullName>
    </submittedName>
</protein>
<comment type="caution">
    <text evidence="1">The sequence shown here is derived from an EMBL/GenBank/DDBJ whole genome shotgun (WGS) entry which is preliminary data.</text>
</comment>
<sequence length="42" mass="4996">LIIGLLFPIIFRLFPKNIQFMISVTMAWLDKLSIEQKEVMEE</sequence>
<name>A0A8X6YNM2_9ARAC</name>
<evidence type="ECO:0000313" key="1">
    <source>
        <dbReference type="EMBL" id="GFY72869.1"/>
    </source>
</evidence>
<accession>A0A8X6YNM2</accession>
<reference evidence="1" key="1">
    <citation type="submission" date="2020-08" db="EMBL/GenBank/DDBJ databases">
        <title>Multicomponent nature underlies the extraordinary mechanical properties of spider dragline silk.</title>
        <authorList>
            <person name="Kono N."/>
            <person name="Nakamura H."/>
            <person name="Mori M."/>
            <person name="Yoshida Y."/>
            <person name="Ohtoshi R."/>
            <person name="Malay A.D."/>
            <person name="Moran D.A.P."/>
            <person name="Tomita M."/>
            <person name="Numata K."/>
            <person name="Arakawa K."/>
        </authorList>
    </citation>
    <scope>NUCLEOTIDE SEQUENCE</scope>
</reference>
<organism evidence="1 2">
    <name type="scientific">Trichonephila inaurata madagascariensis</name>
    <dbReference type="NCBI Taxonomy" id="2747483"/>
    <lineage>
        <taxon>Eukaryota</taxon>
        <taxon>Metazoa</taxon>
        <taxon>Ecdysozoa</taxon>
        <taxon>Arthropoda</taxon>
        <taxon>Chelicerata</taxon>
        <taxon>Arachnida</taxon>
        <taxon>Araneae</taxon>
        <taxon>Araneomorphae</taxon>
        <taxon>Entelegynae</taxon>
        <taxon>Araneoidea</taxon>
        <taxon>Nephilidae</taxon>
        <taxon>Trichonephila</taxon>
        <taxon>Trichonephila inaurata</taxon>
    </lineage>
</organism>
<feature type="non-terminal residue" evidence="1">
    <location>
        <position position="1"/>
    </location>
</feature>
<dbReference type="OrthoDB" id="6431318at2759"/>
<feature type="non-terminal residue" evidence="1">
    <location>
        <position position="42"/>
    </location>
</feature>
<proteinExistence type="predicted"/>